<dbReference type="InterPro" id="IPR018003">
    <property type="entry name" value="Insecticidal_toxin/plasmid_vir"/>
</dbReference>
<evidence type="ECO:0000256" key="2">
    <source>
        <dbReference type="SAM" id="Coils"/>
    </source>
</evidence>
<feature type="domain" description="ABC toxin N-terminal" evidence="5">
    <location>
        <begin position="2424"/>
        <end position="2541"/>
    </location>
</feature>
<keyword evidence="2" id="KW-0175">Coiled coil</keyword>
<reference evidence="6 7" key="1">
    <citation type="submission" date="2019-03" db="EMBL/GenBank/DDBJ databases">
        <title>Genomic Encyclopedia of Archaeal and Bacterial Type Strains, Phase II (KMG-II): from individual species to whole genera.</title>
        <authorList>
            <person name="Goeker M."/>
        </authorList>
    </citation>
    <scope>NUCLEOTIDE SEQUENCE [LARGE SCALE GENOMIC DNA]</scope>
    <source>
        <strain evidence="6 7">DSM 45499</strain>
    </source>
</reference>
<dbReference type="Pfam" id="PF20220">
    <property type="entry name" value="ABC_toxin_N"/>
    <property type="match status" value="1"/>
</dbReference>
<feature type="coiled-coil region" evidence="2">
    <location>
        <begin position="3784"/>
        <end position="3839"/>
    </location>
</feature>
<accession>A0A4R7W4Y2</accession>
<dbReference type="InterPro" id="IPR040840">
    <property type="entry name" value="TcA_TcB_BD"/>
</dbReference>
<evidence type="ECO:0000313" key="6">
    <source>
        <dbReference type="EMBL" id="TDV57265.1"/>
    </source>
</evidence>
<keyword evidence="1" id="KW-0843">Virulence</keyword>
<dbReference type="EMBL" id="SOCP01000001">
    <property type="protein sequence ID" value="TDV57265.1"/>
    <property type="molecule type" value="Genomic_DNA"/>
</dbReference>
<evidence type="ECO:0000256" key="1">
    <source>
        <dbReference type="ARBA" id="ARBA00023026"/>
    </source>
</evidence>
<proteinExistence type="predicted"/>
<dbReference type="Pfam" id="PF00045">
    <property type="entry name" value="Hemopexin"/>
    <property type="match status" value="8"/>
</dbReference>
<evidence type="ECO:0000259" key="5">
    <source>
        <dbReference type="Pfam" id="PF20220"/>
    </source>
</evidence>
<keyword evidence="7" id="KW-1185">Reference proteome</keyword>
<dbReference type="Pfam" id="PF18276">
    <property type="entry name" value="TcA_TcB_BD"/>
    <property type="match status" value="1"/>
</dbReference>
<dbReference type="PROSITE" id="PS51642">
    <property type="entry name" value="HEMOPEXIN_2"/>
    <property type="match status" value="10"/>
</dbReference>
<evidence type="ECO:0000259" key="4">
    <source>
        <dbReference type="Pfam" id="PF18413"/>
    </source>
</evidence>
<evidence type="ECO:0000259" key="3">
    <source>
        <dbReference type="Pfam" id="PF18276"/>
    </source>
</evidence>
<dbReference type="Pfam" id="PF03538">
    <property type="entry name" value="VRP1"/>
    <property type="match status" value="1"/>
</dbReference>
<dbReference type="RefSeq" id="WP_166663858.1">
    <property type="nucleotide sequence ID" value="NZ_SOCP01000001.1"/>
</dbReference>
<dbReference type="Pfam" id="PF18413">
    <property type="entry name" value="Neuraminidase"/>
    <property type="match status" value="1"/>
</dbReference>
<organism evidence="6 7">
    <name type="scientific">Actinophytocola oryzae</name>
    <dbReference type="NCBI Taxonomy" id="502181"/>
    <lineage>
        <taxon>Bacteria</taxon>
        <taxon>Bacillati</taxon>
        <taxon>Actinomycetota</taxon>
        <taxon>Actinomycetes</taxon>
        <taxon>Pseudonocardiales</taxon>
        <taxon>Pseudonocardiaceae</taxon>
    </lineage>
</organism>
<protein>
    <submittedName>
        <fullName evidence="6">Hemopexin</fullName>
    </submittedName>
</protein>
<dbReference type="Gene3D" id="2.110.10.10">
    <property type="entry name" value="Hemopexin-like domain"/>
    <property type="match status" value="11"/>
</dbReference>
<dbReference type="InterPro" id="IPR046839">
    <property type="entry name" value="ABC_toxin_N"/>
</dbReference>
<feature type="domain" description="Neuraminidase-like" evidence="4">
    <location>
        <begin position="2571"/>
        <end position="2712"/>
    </location>
</feature>
<dbReference type="SUPFAM" id="SSF50923">
    <property type="entry name" value="Hemopexin-like domain"/>
    <property type="match status" value="7"/>
</dbReference>
<feature type="domain" description="Tc toxin complex TcA C-terminal TcB-binding" evidence="3">
    <location>
        <begin position="3810"/>
        <end position="4093"/>
    </location>
</feature>
<name>A0A4R7W4Y2_9PSEU</name>
<dbReference type="SMART" id="SM00120">
    <property type="entry name" value="HX"/>
    <property type="match status" value="17"/>
</dbReference>
<evidence type="ECO:0000313" key="7">
    <source>
        <dbReference type="Proteomes" id="UP000294927"/>
    </source>
</evidence>
<dbReference type="Proteomes" id="UP000294927">
    <property type="component" value="Unassembled WGS sequence"/>
</dbReference>
<dbReference type="InterPro" id="IPR036375">
    <property type="entry name" value="Hemopexin-like_dom_sf"/>
</dbReference>
<dbReference type="InterPro" id="IPR041079">
    <property type="entry name" value="Neuraminidase-like"/>
</dbReference>
<sequence length="4223" mass="463575">MIRDESSPSYAELFGALDFRGDDDARSVYSPAAYFVDLLALLDGTFDGRALLERRPDLGQVLLDAEHTFTETPYLDIVNEVLERLVGESPYDILRKRVHPLVLPFSLHDEEIRKYLHYLQVTPLELYRLFSPVIDHDIAAREFLGLSADDVAVVTTSVTDDAGLTARYGAPPAELRDPRRFAEATGLTGPEVRELMTEGLEVTNAWLDLANRIIRLARLTGLGLTDLSAVVAHCCRGRLDSLRTVAVVVRLHREHGLAVTDVCRLVVPIEDEEVQGCSGDILAARNDDYRFRLANWIEVAEADIATIVRRYREHYAGTSPSPFDQGDVGLAAIGLLRRAGQLASALGVGTDELFDVLVAIDSDPALRRHTSFAVLGDTAPARDCFSILAGGDPAEGLWLAQTLFAVVAWAQAAGFGGRELTEVLGGRPDTDEDAVTALVDGLVEAFDQVSFDDALFTGDRFGERASKVVHDVLTAHDDAVVAPADDRLLRLDLARTPAAAYDAVTDLGVLAEEDFQGLGLGERMRDKLFGNMVHIGHLYDDGVLAVVDTEGLQLASDFEPYRETLFKTISSVVNGTAAFFPSDLTPLGLLPEREVELYDNLVYNGYLDENGDLTDPEFFLDADNVELFEVNADLADATEGVRALIDDRLTRFRTDPLAIDPEIFADLRLTTAELLDLTDSLTFNGYLDENGDYRDKAALVSLPLADFALAIAFYPRRRAVLDAVQTQLRAFQSELDTFTVEDFTGVADVAMSKRVVDALAGPYTTGGRVVDETAVPDLGGGFTQAEQDLVAARIAVVLEDELPYRLDVATLADLGFTEEEVVAVKAHLLETGYVTEALAVDEEWLPYFRNVNNAFSFALPGLGDYAQDVFFALHSVANELTGAVNEVVDRLDVRAAEQRRAVDDVLADAFGIPAETAAAIADAVTGGRDETFDVLVAPALDAGVPPTDPHFRNAYRRIRRFAALAAKLGLDPTEVVAVFRDQDLVGKYPENLTLPPGVSSFDALLEGHDKTIYLFEGEGYWTYAAGTFTLTSPARRPLGELSPRLAGLKGVDAAFTLPSGVEWLVGHTDNGTSLAFTRQRGGTRWAPQEQVWGKVRNNFTAPARIDGAFTDADGHTFLFAGDQYIRYSTPDYTHVDEGYPRPVAEWRAREGVAATLTGPLDAFQAPDGSVHVLTGSAGWGRVRSDFDGLTSVDAAYSGASAVHLFAKGQVVRYSDSIENAGVRVDEGYPRRIHDVPAPFEGGVEAAFTGPDGVLHLFKGGRTSSGGTEIVPTADRWGVLPPVLPSGTVDAAFAGLDGRTYLFSGDSYLRYSTADYSLVDAGYPRTIGPDWGGLSTVDTAFVMDGGTYLFGTGGLLFDLTTELRDDLTTGTLTPRLRNRFAEHGLALTGVEGTAAPWRLRTQEGITLTVKVEGLRTKVFGEGTRWYVRYGTSDYRTPDAGFPKPLSDNWWNMPAGLNLGTVDAVFTGRDGHTYLFAGGTFVRFDARHRWWSEPMSLRENWDSVPFEKVDAAFVGVDGRTYLFRGNDFIRYSTADTTEVDDGYPARVAGHWDNVRNNIQRTGQVDATLVTEVTEKVDGVDVDRVYTYLFSGDQYVRYLGADYARVQPGYPRPLSALNTEPGLAALDTRLDRVDAAFADRRTAYLFSGDRCHAVSALPYRRYDDLGVTEVRCAFIENGSVITNGYYDGWEKRSALENRGAPVANTFRPRTLRTVPAEFQDHLDSVLTGADGNTYLFKKERCFNTQLNHAYPLAEEWGRPRNTIYEQGRVDAAFVGRDGRTYLFSGDQFVVYLDDGTTIDGDPKPIADHWGGLESVALAYVHGEKTYVFEHPDVEGMVRHLVFSGTDYTRPDAGYPAVADDGLLGAPDGFPFPDAVLVEGDTLILLSGEDCVSHHSKTGNWSVVRPIARLFPGFADGVDAPDTLRSAFAAKDGTTYFFFDDTYAAFTAGAFAPLAPTRDRWGLSRNPFVTDGGTVDAAFVWRQYTYLFAGDRYVRYTGPSYRAIDAGYPKKIAVNLRTEEPFGNLPESFEDALDRPISAVVGNDRTINVLVGGVCHTVSPRLTGSYTLEGLGRPRNTFVESGAVDAAMVADRRVYLFSGDQYIRYSTADHSHVDDGYPKPLTALADELGLPRLPDAFTDGVDAAFRAPDGTTYLFRGKEFVRGQGAERVDAVWGRVRNDLTAGGLDAAFVAPTGELYVFRGDQYVRYPANVPLEYVDQGFPRTVKDDWGDLPWEFEEGVDGAFTFEGRAYLTKGERYVRYSGAYEVVDRTYPQDFRHRWAGTADYRLSDLHTTTRFVDLVRSRPEGLAALFVEGADDPYERLTELFGWDAEELRWARRNSGLLTERTPEEQVFEIEFVLALVDLFATARKIGAGPSRLHAEVWSKLHDLDEPALAEASAALYGMLERHTAPAEWPKLAAQAHNELNVLRRDALVAAIAPEPGGSRELFERYLIDVDMGPAGTTSRVREAIAATQLYLHRYLLDLETVTLPADADPDEVRARIKTWWSWMRNYRMWEANRKVFLYPENYLRPELRDTKTPAFAALEDELLRTEITNETAQAAYKRYLDEYTEVSRLAIAGGYVYAEDGAPDGERRLVLFGRTRTTPRRYYYRSAQFRDGEKLSATWEPWLKVDVQIDAERVDPVHAFGRVFVFWPVVEAVTLDDPSNTTITTKPKDGGQAVSAPPPVYQVKIYYSFYNLNREWVPAQLLAVDTEQTGQVTNLGLYVQASRTVPGVSAHDSIIVQCTYRAGETDVTSAFTLTPELYGMRATETVPPPRPADLSGLFDEPATTPIDPVAVVRFNAPADTVDGSWSAVDHKGGSFLCRPVSAPVAPAELTPAQGNAHLLPTTWSGVAAGFQLRDKPGTRYFFDTADKYVTAPDGEAAAGRTRKNTVERFGIVGTALLRTGVVDAVFVRGNQVYLYSGDEYYSYSRTAFGTLDGGFPKLVMSNLDNLPKLRRVDAEKLVVGGAIDAIVELESKIYLLFGDYYVTLNDQLKPAHDPRKLSGEGGLPKDRVAGPFADLGRTVGVLSFDNSAGGYRIRRGNDSSSGNNKDLGRVANAFNTKGKIVSAHIADGKLYLTGDKEFIRYTLNTDGTIPDYVDPGYPKTLAQPVSAVFTRDGFRYVFSGSSYGILPKDQELDTKPAMRPIAGSWRCLPAGFPKDFSGVVETTSSLFFFMGTNYSAYPATDAVSRPYEISALPNEIVRLTSSTAYELNRRLLVGGIDALLAPDTQEIDELPAFSSTRSDATTVRVLPRTATAGVPVGSHLDFDSSNGIYYWEIFFHAPMLIARALSAAQRFDDARRWYEYVFDPTQRERYWRFLPFLAVDVDALVLGCRADAAELADATLTRLLEDVLAVVEPMAPAFRQVRDLTRQELDDLAGLAATGLDALRARLATLAAGEARRGLAERVDMLGFLGRQYRLMGDRAGLMAAYRDDPFDPHAIAALRPAAYRRTVVMAYLDNLVAWADMLFGQYTGESIDEARMLYILAHDLLGQRLYDAGLRALPAATSYDGLDGDGGDEVAHLTANGALLESSGAVHAGVANPYFYVPDNATFVEYWNRVADRLTKIRASLDIMGISRPVPLFEPPADVMALVEGVAKGASPEQVIAALATPLPAYRFTFLYRRAQELAERLKQLGGDLLGAFERRDNEELSLLQTRHEAEILDLTRAIKENQVAIAEEGVAEALASLAGAEERVTHYTQLIATGMSPMQIAQLAMMSVGATAHFVASGLKIGAAIAAVAPQVYIGPFIIGTAFGGDQLGDSLSTGADVSSTLGEAFSMLGEVLGVRADYERQEEDWRIQLASAKADVAQLGHQVTSARLQVAVAQRDLAVLERQAKQNQEISTFLTGKFAGERLYSWMVGQLSGLYFQTYHLAHDMARAAEKAYQFERGGGTFIRPSYWDSQRGGLLAADGLTMDLDRLGQAQVAGDTRGLEITRRVSLLALDPMALLALKNEGRCEFALTEELFDRDFPGHYRRQVRTVSVTFDTEDGPVGVNATLTQLDNKTVLSADPKAVKYLLDPKGTMPDSLRGDWRPSQQIALSDLEDGRDNNGLFELRYDDDRYLPFEGTGAVSRWRLDAGRVPASLLDVLVTVKYTAVQGGDTFATAVKGMLRPYPTARYFDVAEEFPDEWEAFVDGDSTQLDLPITPDQLPGLAGRQITGVLARYERAGEGEAEFLLNGDKRLALADGTLLRTPGLTTGGWTLVFSGDKSVLTNLGLVITYRASVR</sequence>
<dbReference type="InterPro" id="IPR018487">
    <property type="entry name" value="Hemopexin-like_repeat"/>
</dbReference>
<comment type="caution">
    <text evidence="6">The sequence shown here is derived from an EMBL/GenBank/DDBJ whole genome shotgun (WGS) entry which is preliminary data.</text>
</comment>
<gene>
    <name evidence="6" type="ORF">CLV71_101136</name>
</gene>